<sequence>MGSVGITVLGFVWFKEKLSKGQVISLSILIVSVIALRMTS</sequence>
<reference evidence="2 3" key="1">
    <citation type="submission" date="2018-10" db="EMBL/GenBank/DDBJ databases">
        <title>Phylogenomics of Brevibacillus.</title>
        <authorList>
            <person name="Dunlap C."/>
        </authorList>
    </citation>
    <scope>NUCLEOTIDE SEQUENCE [LARGE SCALE GENOMIC DNA]</scope>
    <source>
        <strain evidence="2 3">JCM 12215</strain>
    </source>
</reference>
<proteinExistence type="predicted"/>
<comment type="caution">
    <text evidence="2">The sequence shown here is derived from an EMBL/GenBank/DDBJ whole genome shotgun (WGS) entry which is preliminary data.</text>
</comment>
<dbReference type="AlphaFoldDB" id="A0A3M8BVY9"/>
<protein>
    <recommendedName>
        <fullName evidence="4">QacE family quaternary ammonium compound efflux SMR transporter</fullName>
    </recommendedName>
</protein>
<name>A0A3M8BVY9_9BACL</name>
<dbReference type="Proteomes" id="UP000282028">
    <property type="component" value="Unassembled WGS sequence"/>
</dbReference>
<evidence type="ECO:0000313" key="3">
    <source>
        <dbReference type="Proteomes" id="UP000282028"/>
    </source>
</evidence>
<dbReference type="RefSeq" id="WP_122911142.1">
    <property type="nucleotide sequence ID" value="NZ_CBCSBE010000021.1"/>
</dbReference>
<dbReference type="SUPFAM" id="SSF103481">
    <property type="entry name" value="Multidrug resistance efflux transporter EmrE"/>
    <property type="match status" value="1"/>
</dbReference>
<dbReference type="EMBL" id="RHHR01000051">
    <property type="protein sequence ID" value="RNB67513.1"/>
    <property type="molecule type" value="Genomic_DNA"/>
</dbReference>
<gene>
    <name evidence="2" type="ORF">EDM52_22430</name>
</gene>
<accession>A0A3M8BVY9</accession>
<organism evidence="2 3">
    <name type="scientific">Brevibacillus invocatus</name>
    <dbReference type="NCBI Taxonomy" id="173959"/>
    <lineage>
        <taxon>Bacteria</taxon>
        <taxon>Bacillati</taxon>
        <taxon>Bacillota</taxon>
        <taxon>Bacilli</taxon>
        <taxon>Bacillales</taxon>
        <taxon>Paenibacillaceae</taxon>
        <taxon>Brevibacillus</taxon>
    </lineage>
</organism>
<evidence type="ECO:0000256" key="1">
    <source>
        <dbReference type="ARBA" id="ARBA00004127"/>
    </source>
</evidence>
<comment type="subcellular location">
    <subcellularLocation>
        <location evidence="1">Endomembrane system</location>
        <topology evidence="1">Multi-pass membrane protein</topology>
    </subcellularLocation>
</comment>
<dbReference type="Gene3D" id="1.10.3730.20">
    <property type="match status" value="1"/>
</dbReference>
<keyword evidence="3" id="KW-1185">Reference proteome</keyword>
<dbReference type="InterPro" id="IPR037185">
    <property type="entry name" value="EmrE-like"/>
</dbReference>
<evidence type="ECO:0008006" key="4">
    <source>
        <dbReference type="Google" id="ProtNLM"/>
    </source>
</evidence>
<evidence type="ECO:0000313" key="2">
    <source>
        <dbReference type="EMBL" id="RNB67513.1"/>
    </source>
</evidence>